<evidence type="ECO:0000259" key="1">
    <source>
        <dbReference type="PROSITE" id="PS51740"/>
    </source>
</evidence>
<feature type="domain" description="SpoVT-AbrB" evidence="1">
    <location>
        <begin position="5"/>
        <end position="49"/>
    </location>
</feature>
<evidence type="ECO:0000313" key="2">
    <source>
        <dbReference type="EMBL" id="MCZ3366390.1"/>
    </source>
</evidence>
<dbReference type="EMBL" id="JAPVER010000020">
    <property type="protein sequence ID" value="MCZ3366390.1"/>
    <property type="molecule type" value="Genomic_DNA"/>
</dbReference>
<dbReference type="EMBL" id="JAPVES010000029">
    <property type="protein sequence ID" value="MCZ3371898.1"/>
    <property type="molecule type" value="Genomic_DNA"/>
</dbReference>
<evidence type="ECO:0000313" key="4">
    <source>
        <dbReference type="Proteomes" id="UP001068021"/>
    </source>
</evidence>
<name>A0A9E5A1G7_9EURY</name>
<dbReference type="PROSITE" id="PS51740">
    <property type="entry name" value="SPOVT_ABRB"/>
    <property type="match status" value="1"/>
</dbReference>
<dbReference type="RefSeq" id="WP_052376098.1">
    <property type="nucleotide sequence ID" value="NZ_JAPVER010000020.1"/>
</dbReference>
<dbReference type="SUPFAM" id="SSF89447">
    <property type="entry name" value="AbrB/MazE/MraZ-like"/>
    <property type="match status" value="1"/>
</dbReference>
<comment type="caution">
    <text evidence="2">The sequence shown here is derived from an EMBL/GenBank/DDBJ whole genome shotgun (WGS) entry which is preliminary data.</text>
</comment>
<dbReference type="AlphaFoldDB" id="A0A9E5A1G7"/>
<accession>A0A9E5A1G7</accession>
<sequence>MEQIEMLKHVDAQGRVVLPKKWRDKHLKDPHSVVMMVKDGEIVVKANEPEDISDLIDSVELNIKSDLGDWDEVRKELYDIGQKKRRM</sequence>
<gene>
    <name evidence="3" type="ORF">O3H35_04575</name>
    <name evidence="2" type="ORF">O3H54_10910</name>
</gene>
<protein>
    <recommendedName>
        <fullName evidence="1">SpoVT-AbrB domain-containing protein</fullName>
    </recommendedName>
</protein>
<organism evidence="2 4">
    <name type="scientific">Methanobacterium veterum</name>
    <dbReference type="NCBI Taxonomy" id="408577"/>
    <lineage>
        <taxon>Archaea</taxon>
        <taxon>Methanobacteriati</taxon>
        <taxon>Methanobacteriota</taxon>
        <taxon>Methanomada group</taxon>
        <taxon>Methanobacteria</taxon>
        <taxon>Methanobacteriales</taxon>
        <taxon>Methanobacteriaceae</taxon>
        <taxon>Methanobacterium</taxon>
    </lineage>
</organism>
<dbReference type="InterPro" id="IPR007159">
    <property type="entry name" value="SpoVT-AbrB_dom"/>
</dbReference>
<dbReference type="GO" id="GO:0003677">
    <property type="term" value="F:DNA binding"/>
    <property type="evidence" value="ECO:0007669"/>
    <property type="project" value="InterPro"/>
</dbReference>
<evidence type="ECO:0000313" key="3">
    <source>
        <dbReference type="EMBL" id="MCZ3371898.1"/>
    </source>
</evidence>
<dbReference type="Gene3D" id="2.10.260.10">
    <property type="match status" value="1"/>
</dbReference>
<keyword evidence="4" id="KW-1185">Reference proteome</keyword>
<reference evidence="2" key="1">
    <citation type="submission" date="2022-12" db="EMBL/GenBank/DDBJ databases">
        <title>Reclassification of two methanogenic archaea species isolated from the Kolyma lowland permafrost.</title>
        <authorList>
            <person name="Trubitsyn V.E."/>
            <person name="Rivkina E.M."/>
            <person name="Shcherbakova V.A."/>
        </authorList>
    </citation>
    <scope>NUCLEOTIDE SEQUENCE</scope>
    <source>
        <strain evidence="2">M2</strain>
        <strain evidence="3">MK4</strain>
    </source>
</reference>
<proteinExistence type="predicted"/>
<dbReference type="Proteomes" id="UP001068021">
    <property type="component" value="Unassembled WGS sequence"/>
</dbReference>
<dbReference type="Proteomes" id="UP001074446">
    <property type="component" value="Unassembled WGS sequence"/>
</dbReference>
<dbReference type="InterPro" id="IPR037914">
    <property type="entry name" value="SpoVT-AbrB_sf"/>
</dbReference>